<dbReference type="EMBL" id="LQYI01000168">
    <property type="protein sequence ID" value="KYC60501.1"/>
    <property type="molecule type" value="Genomic_DNA"/>
</dbReference>
<accession>A0A150JTS8</accession>
<reference evidence="1 2" key="1">
    <citation type="submission" date="2016-01" db="EMBL/GenBank/DDBJ databases">
        <title>Genome Sequences of Twelve Sporeforming Bacillus Species Isolated from Foods.</title>
        <authorList>
            <person name="Berendsen E.M."/>
            <person name="Wells-Bennik M.H."/>
            <person name="Krawcyk A.O."/>
            <person name="De Jong A."/>
            <person name="Holsappel S."/>
            <person name="Eijlander R.T."/>
            <person name="Kuipers O.P."/>
        </authorList>
    </citation>
    <scope>NUCLEOTIDE SEQUENCE [LARGE SCALE GENOMIC DNA]</scope>
    <source>
        <strain evidence="1 2">B4099</strain>
    </source>
</reference>
<dbReference type="Proteomes" id="UP000075304">
    <property type="component" value="Unassembled WGS sequence"/>
</dbReference>
<dbReference type="AlphaFoldDB" id="A0A150JTS8"/>
<sequence>MEVKIQFDMVVKSLANIRSKVQNLDSSKSMGDSGSNHLSSLHHLVHLNQKLDNLLTAYQAVTLKNEAAAKKAVHAMKDYDEQLEEGFEGRAMSR</sequence>
<evidence type="ECO:0000313" key="2">
    <source>
        <dbReference type="Proteomes" id="UP000075304"/>
    </source>
</evidence>
<dbReference type="PATRIC" id="fig|1398.25.peg.1577"/>
<dbReference type="InterPro" id="IPR046318">
    <property type="entry name" value="DUF5344"/>
</dbReference>
<protein>
    <recommendedName>
        <fullName evidence="3">YwqI/YxiC family protein</fullName>
    </recommendedName>
</protein>
<organism evidence="1 2">
    <name type="scientific">Heyndrickxia coagulans</name>
    <name type="common">Weizmannia coagulans</name>
    <dbReference type="NCBI Taxonomy" id="1398"/>
    <lineage>
        <taxon>Bacteria</taxon>
        <taxon>Bacillati</taxon>
        <taxon>Bacillota</taxon>
        <taxon>Bacilli</taxon>
        <taxon>Bacillales</taxon>
        <taxon>Bacillaceae</taxon>
        <taxon>Heyndrickxia</taxon>
    </lineage>
</organism>
<gene>
    <name evidence="1" type="ORF">B4099_2255</name>
</gene>
<comment type="caution">
    <text evidence="1">The sequence shown here is derived from an EMBL/GenBank/DDBJ whole genome shotgun (WGS) entry which is preliminary data.</text>
</comment>
<evidence type="ECO:0000313" key="1">
    <source>
        <dbReference type="EMBL" id="KYC60501.1"/>
    </source>
</evidence>
<evidence type="ECO:0008006" key="3">
    <source>
        <dbReference type="Google" id="ProtNLM"/>
    </source>
</evidence>
<dbReference type="Pfam" id="PF17279">
    <property type="entry name" value="DUF5344"/>
    <property type="match status" value="1"/>
</dbReference>
<name>A0A150JTS8_HEYCO</name>
<proteinExistence type="predicted"/>